<dbReference type="Pfam" id="PF03819">
    <property type="entry name" value="MazG"/>
    <property type="match status" value="1"/>
</dbReference>
<dbReference type="CDD" id="cd11531">
    <property type="entry name" value="NTP-PPase_BsYpjD"/>
    <property type="match status" value="1"/>
</dbReference>
<proteinExistence type="predicted"/>
<dbReference type="EMBL" id="CP010835">
    <property type="protein sequence ID" value="AMM54199.1"/>
    <property type="molecule type" value="Genomic_DNA"/>
</dbReference>
<evidence type="ECO:0000313" key="3">
    <source>
        <dbReference type="EMBL" id="MFA4804453.1"/>
    </source>
</evidence>
<dbReference type="InterPro" id="IPR004518">
    <property type="entry name" value="MazG-like_dom"/>
</dbReference>
<dbReference type="EMBL" id="JARRIG010000004">
    <property type="protein sequence ID" value="MFA4804453.1"/>
    <property type="molecule type" value="Genomic_DNA"/>
</dbReference>
<dbReference type="AlphaFoldDB" id="A0A127BBM1"/>
<sequence>MNLQKLQKEVDELIKKMGGYWTPSQMLAALVEEVGELADIILSFEGVKGEKDPLRLKEELGDVLFALICIANYFGIDMEDALRDTIRKYSTRDL</sequence>
<dbReference type="Gene3D" id="1.10.287.1080">
    <property type="entry name" value="MazG-like"/>
    <property type="match status" value="1"/>
</dbReference>
<name>A0A127BBM1_9EURY</name>
<reference evidence="4" key="1">
    <citation type="submission" date="2015-02" db="EMBL/GenBank/DDBJ databases">
        <title>Pyrococcus kukulkanii sp. nov., a novel hyperthermophilic archaeon isolated from a deep-sea hydrothermal vent at the Guaymas Basin.</title>
        <authorList>
            <person name="Oger P.M."/>
            <person name="Callac N."/>
            <person name="Jebbar M."/>
            <person name="Godfroy A."/>
        </authorList>
    </citation>
    <scope>NUCLEOTIDE SEQUENCE [LARGE SCALE GENOMIC DNA]</scope>
    <source>
        <strain evidence="4">NCB100</strain>
    </source>
</reference>
<evidence type="ECO:0000313" key="4">
    <source>
        <dbReference type="Proteomes" id="UP000070587"/>
    </source>
</evidence>
<dbReference type="PIRSF" id="PIRSF029904">
    <property type="entry name" value="UCP029904_pph"/>
    <property type="match status" value="1"/>
</dbReference>
<accession>A0A127BBM1</accession>
<dbReference type="InterPro" id="IPR047046">
    <property type="entry name" value="YpjD/YvdC"/>
</dbReference>
<dbReference type="Proteomes" id="UP000070587">
    <property type="component" value="Chromosome"/>
</dbReference>
<reference evidence="3 5" key="3">
    <citation type="submission" date="2023-03" db="EMBL/GenBank/DDBJ databases">
        <title>Speciation in Pyrococcus: adaptation to high temperature as a mechanism.</title>
        <authorList>
            <person name="Gu J."/>
        </authorList>
    </citation>
    <scope>NUCLEOTIDE SEQUENCE [LARGE SCALE GENOMIC DNA]</scope>
    <source>
        <strain evidence="3 5">LMOA34</strain>
    </source>
</reference>
<protein>
    <submittedName>
        <fullName evidence="3">Nucleotide pyrophosphohydrolase</fullName>
    </submittedName>
    <submittedName>
        <fullName evidence="2">Regulatory protein</fullName>
    </submittedName>
</protein>
<dbReference type="PANTHER" id="PTHR42692:SF1">
    <property type="entry name" value="NUCLEOTIDE PYROPHOSPHOHYDROLASE"/>
    <property type="match status" value="1"/>
</dbReference>
<dbReference type="Proteomes" id="UP001571980">
    <property type="component" value="Unassembled WGS sequence"/>
</dbReference>
<keyword evidence="5" id="KW-1185">Reference proteome</keyword>
<dbReference type="RefSeq" id="WP_068322617.1">
    <property type="nucleotide sequence ID" value="NZ_CP122538.1"/>
</dbReference>
<dbReference type="PATRIC" id="fig|1609559.3.peg.1409"/>
<dbReference type="PANTHER" id="PTHR42692">
    <property type="entry name" value="NUCLEOTIDE PYROPHOSPHOHYDROLASE"/>
    <property type="match status" value="1"/>
</dbReference>
<dbReference type="KEGG" id="pyc:TQ32_06700"/>
<evidence type="ECO:0000313" key="5">
    <source>
        <dbReference type="Proteomes" id="UP001571980"/>
    </source>
</evidence>
<gene>
    <name evidence="3" type="ORF">P8X34_06850</name>
    <name evidence="2" type="ORF">TQ32_06700</name>
</gene>
<dbReference type="STRING" id="1609559.TQ32_06700"/>
<evidence type="ECO:0000259" key="1">
    <source>
        <dbReference type="Pfam" id="PF03819"/>
    </source>
</evidence>
<dbReference type="SUPFAM" id="SSF101386">
    <property type="entry name" value="all-alpha NTP pyrophosphatases"/>
    <property type="match status" value="1"/>
</dbReference>
<organism evidence="2 4">
    <name type="scientific">Pyrococcus kukulkanii</name>
    <dbReference type="NCBI Taxonomy" id="1609559"/>
    <lineage>
        <taxon>Archaea</taxon>
        <taxon>Methanobacteriati</taxon>
        <taxon>Methanobacteriota</taxon>
        <taxon>Thermococci</taxon>
        <taxon>Thermococcales</taxon>
        <taxon>Thermococcaceae</taxon>
        <taxon>Pyrococcus</taxon>
    </lineage>
</organism>
<dbReference type="InterPro" id="IPR012359">
    <property type="entry name" value="MazG-related_YpjD"/>
</dbReference>
<evidence type="ECO:0000313" key="2">
    <source>
        <dbReference type="EMBL" id="AMM54199.1"/>
    </source>
</evidence>
<feature type="domain" description="NTP pyrophosphohydrolase MazG-like" evidence="1">
    <location>
        <begin position="22"/>
        <end position="93"/>
    </location>
</feature>
<reference evidence="2 4" key="2">
    <citation type="journal article" date="2016" name="Int. J. Syst. Evol. Microbiol.">
        <title>Pyrococcus kukulkanii sp. nov., a hyperthermophilic, piezophilic archaeon isolated from a deep-sea hydrothermal vent.</title>
        <authorList>
            <person name="Callac N."/>
            <person name="Oger P."/>
            <person name="Lesongeur F."/>
            <person name="Rattray J.E."/>
            <person name="Vannier P."/>
            <person name="Michoud G."/>
            <person name="Beauverger M."/>
            <person name="Gayet N."/>
            <person name="Rouxel O."/>
            <person name="Jebbar M."/>
            <person name="Godfroy A."/>
        </authorList>
    </citation>
    <scope>NUCLEOTIDE SEQUENCE [LARGE SCALE GENOMIC DNA]</scope>
    <source>
        <strain evidence="2 4">NCB100</strain>
    </source>
</reference>